<keyword evidence="2 7" id="KW-0547">Nucleotide-binding</keyword>
<dbReference type="GO" id="GO:0006298">
    <property type="term" value="P:mismatch repair"/>
    <property type="evidence" value="ECO:0007669"/>
    <property type="project" value="UniProtKB-UniRule"/>
</dbReference>
<dbReference type="InterPro" id="IPR036187">
    <property type="entry name" value="DNA_mismatch_repair_MutS_sf"/>
</dbReference>
<dbReference type="PIRSF" id="PIRSF037677">
    <property type="entry name" value="DNA_mis_repair_Msh6"/>
    <property type="match status" value="1"/>
</dbReference>
<feature type="compositionally biased region" description="Basic and acidic residues" evidence="9">
    <location>
        <begin position="441"/>
        <end position="462"/>
    </location>
</feature>
<dbReference type="PANTHER" id="PTHR11361">
    <property type="entry name" value="DNA MISMATCH REPAIR PROTEIN MUTS FAMILY MEMBER"/>
    <property type="match status" value="1"/>
</dbReference>
<feature type="region of interest" description="Disordered" evidence="9">
    <location>
        <begin position="415"/>
        <end position="471"/>
    </location>
</feature>
<sequence length="1022" mass="110604">MPTADPATVTGLPPSIAAAREDLTPMLSQYADLCAAHEDALVLFQVGDFYEAFCEAAAEVARVCEVTLTQREDSTGEYPMAGIPIDNATSYLESLLDAGYRVALADQVEDAEAASGLVDRAVTQVITPGTVVDEELSSSGATNYVAAVVRGNEDGGGNRGVDGDPPRVARGLAAVDVATGECLVTSGDAETVAEELERIDPAEVVYGPETEFRGSAGGGDARWMETEIDDDLFRGSVASDRLEPYLASPKRRFANDAELRATGAVLAYAEYTQGDDGPLEYVSRIRRYDPRDRLRLDAAARRSLELFENRGLGASDTLFDVIDRTSCALGRRCLERWLRRPLVDADRIRSRHDAVEWLVSRPIVRETIDDRLASAYDLERLVGRVSRGRANARDLRSLHATLEVVPDLRDALVEETDETGASGTAGSEATTGAKTATGEGRAGHADEAGHEGPAGGEDRPGDGSRSADGPCSHLEELRERLDPLAETRDLIDRAIVADPPQEITDGDVIREGFDDELDDLRRTEREGREWIADLEQRERERTGIDSLTVGHTQVHGYYIEVTDPNLDRVPDDYHRRQTLKNSERFYTPELKEREDEILGAAERADAMEYELFREIRETVAAESERLQALAEALAELDALRSLSTVAVENDYVRPEIVEPGDGGGEDSDDGSEADGEDNDDGDAPGIEIEGGRHPVVERTGEFVPNDADLPSGSVAIITGPNMSGKSTYMRQVALAVVLAQIGSFLPAQAARVRIVDRVFTRVGASDDIAGGHSTFMREMSELTEILHDATADSLVLLDEVGRGTATTDGRAIARAAAEFVHDELEATTLFATHYHELTDLADDRERVFNLHFTATREDGDVTFLHRVARGASSSSYGIEVAELAGVPEPVVRRSRELLEEDAADADASEELPGSERGSAGPDALEDGFVLGDPSSDESTRDDATLREFLDGDGSDRSEPEPESASTSTSEPDPEPKPGADGRNGSHAPRDHLADAVRDLDVATMTPVEALNVLAELKRELKR</sequence>
<comment type="caution">
    <text evidence="11">The sequence shown here is derived from an EMBL/GenBank/DDBJ whole genome shotgun (WGS) entry which is preliminary data.</text>
</comment>
<keyword evidence="5 7" id="KW-0238">DNA-binding</keyword>
<feature type="domain" description="DNA mismatch repair proteins mutS family" evidence="10">
    <location>
        <begin position="793"/>
        <end position="809"/>
    </location>
</feature>
<evidence type="ECO:0000256" key="5">
    <source>
        <dbReference type="ARBA" id="ARBA00023125"/>
    </source>
</evidence>
<dbReference type="SMART" id="SM00534">
    <property type="entry name" value="MUTSac"/>
    <property type="match status" value="1"/>
</dbReference>
<feature type="compositionally biased region" description="Acidic residues" evidence="9">
    <location>
        <begin position="663"/>
        <end position="682"/>
    </location>
</feature>
<keyword evidence="3 7" id="KW-0227">DNA damage</keyword>
<organism evidence="11 12">
    <name type="scientific">Halopenitus salinus</name>
    <dbReference type="NCBI Taxonomy" id="1198295"/>
    <lineage>
        <taxon>Archaea</taxon>
        <taxon>Methanobacteriati</taxon>
        <taxon>Methanobacteriota</taxon>
        <taxon>Stenosarchaea group</taxon>
        <taxon>Halobacteria</taxon>
        <taxon>Halobacteriales</taxon>
        <taxon>Haloferacaceae</taxon>
        <taxon>Halopenitus</taxon>
    </lineage>
</organism>
<dbReference type="GO" id="GO:0005524">
    <property type="term" value="F:ATP binding"/>
    <property type="evidence" value="ECO:0007669"/>
    <property type="project" value="UniProtKB-UniRule"/>
</dbReference>
<evidence type="ECO:0000259" key="10">
    <source>
        <dbReference type="PROSITE" id="PS00486"/>
    </source>
</evidence>
<evidence type="ECO:0000313" key="12">
    <source>
        <dbReference type="Proteomes" id="UP001596296"/>
    </source>
</evidence>
<dbReference type="InterPro" id="IPR007696">
    <property type="entry name" value="DNA_mismatch_repair_MutS_core"/>
</dbReference>
<dbReference type="InterPro" id="IPR007861">
    <property type="entry name" value="DNA_mismatch_repair_MutS_clamp"/>
</dbReference>
<evidence type="ECO:0000256" key="8">
    <source>
        <dbReference type="RuleBase" id="RU003756"/>
    </source>
</evidence>
<dbReference type="EMBL" id="JBHSXL010000003">
    <property type="protein sequence ID" value="MFC6891739.1"/>
    <property type="molecule type" value="Genomic_DNA"/>
</dbReference>
<evidence type="ECO:0000313" key="11">
    <source>
        <dbReference type="EMBL" id="MFC6891739.1"/>
    </source>
</evidence>
<evidence type="ECO:0000256" key="4">
    <source>
        <dbReference type="ARBA" id="ARBA00022840"/>
    </source>
</evidence>
<name>A0ABD5UV99_9EURY</name>
<evidence type="ECO:0000256" key="3">
    <source>
        <dbReference type="ARBA" id="ARBA00022763"/>
    </source>
</evidence>
<feature type="compositionally biased region" description="Low complexity" evidence="9">
    <location>
        <begin position="419"/>
        <end position="439"/>
    </location>
</feature>
<comment type="similarity">
    <text evidence="1 7 8">Belongs to the DNA mismatch repair MutS family.</text>
</comment>
<dbReference type="Gene3D" id="3.40.50.300">
    <property type="entry name" value="P-loop containing nucleotide triphosphate hydrolases"/>
    <property type="match status" value="1"/>
</dbReference>
<dbReference type="SUPFAM" id="SSF48334">
    <property type="entry name" value="DNA repair protein MutS, domain III"/>
    <property type="match status" value="1"/>
</dbReference>
<gene>
    <name evidence="7 11" type="primary">mutS</name>
    <name evidence="11" type="ORF">ACFQE9_03775</name>
</gene>
<dbReference type="InterPro" id="IPR036678">
    <property type="entry name" value="MutS_con_dom_sf"/>
</dbReference>
<evidence type="ECO:0000256" key="6">
    <source>
        <dbReference type="ARBA" id="ARBA00023204"/>
    </source>
</evidence>
<comment type="function">
    <text evidence="7">This protein is involved in the repair of mismatches in DNA. It is possible that it carries out the mismatch recognition step. This protein has a weak ATPase activity.</text>
</comment>
<evidence type="ECO:0000256" key="9">
    <source>
        <dbReference type="SAM" id="MobiDB-lite"/>
    </source>
</evidence>
<dbReference type="Pfam" id="PF05188">
    <property type="entry name" value="MutS_II"/>
    <property type="match status" value="1"/>
</dbReference>
<dbReference type="Proteomes" id="UP001596296">
    <property type="component" value="Unassembled WGS sequence"/>
</dbReference>
<dbReference type="Gene3D" id="1.10.1420.10">
    <property type="match status" value="3"/>
</dbReference>
<evidence type="ECO:0000256" key="2">
    <source>
        <dbReference type="ARBA" id="ARBA00022741"/>
    </source>
</evidence>
<dbReference type="SUPFAM" id="SSF53150">
    <property type="entry name" value="DNA repair protein MutS, domain II"/>
    <property type="match status" value="1"/>
</dbReference>
<dbReference type="SUPFAM" id="SSF52540">
    <property type="entry name" value="P-loop containing nucleoside triphosphate hydrolases"/>
    <property type="match status" value="1"/>
</dbReference>
<dbReference type="AlphaFoldDB" id="A0ABD5UV99"/>
<dbReference type="Pfam" id="PF05190">
    <property type="entry name" value="MutS_IV"/>
    <property type="match status" value="1"/>
</dbReference>
<dbReference type="InterPro" id="IPR016151">
    <property type="entry name" value="DNA_mismatch_repair_MutS_N"/>
</dbReference>
<dbReference type="PROSITE" id="PS00486">
    <property type="entry name" value="DNA_MISMATCH_REPAIR_2"/>
    <property type="match status" value="1"/>
</dbReference>
<keyword evidence="6 7" id="KW-0234">DNA repair</keyword>
<dbReference type="RefSeq" id="WP_379740549.1">
    <property type="nucleotide sequence ID" value="NZ_JBHSVN010000001.1"/>
</dbReference>
<keyword evidence="12" id="KW-1185">Reference proteome</keyword>
<dbReference type="InterPro" id="IPR007860">
    <property type="entry name" value="DNA_mmatch_repair_MutS_con_dom"/>
</dbReference>
<dbReference type="InterPro" id="IPR000432">
    <property type="entry name" value="DNA_mismatch_repair_MutS_C"/>
</dbReference>
<feature type="binding site" evidence="7">
    <location>
        <begin position="719"/>
        <end position="726"/>
    </location>
    <ligand>
        <name>ATP</name>
        <dbReference type="ChEBI" id="CHEBI:30616"/>
    </ligand>
</feature>
<dbReference type="InterPro" id="IPR005748">
    <property type="entry name" value="DNA_mismatch_repair_MutS"/>
</dbReference>
<dbReference type="SMART" id="SM00533">
    <property type="entry name" value="MUTSd"/>
    <property type="match status" value="1"/>
</dbReference>
<dbReference type="FunFam" id="3.40.50.300:FF:000870">
    <property type="entry name" value="MutS protein homolog 4"/>
    <property type="match status" value="1"/>
</dbReference>
<feature type="region of interest" description="Disordered" evidence="9">
    <location>
        <begin position="651"/>
        <end position="694"/>
    </location>
</feature>
<dbReference type="HAMAP" id="MF_00096">
    <property type="entry name" value="MutS"/>
    <property type="match status" value="1"/>
</dbReference>
<dbReference type="Gene3D" id="3.30.420.110">
    <property type="entry name" value="MutS, connector domain"/>
    <property type="match status" value="1"/>
</dbReference>
<dbReference type="GO" id="GO:0003684">
    <property type="term" value="F:damaged DNA binding"/>
    <property type="evidence" value="ECO:0007669"/>
    <property type="project" value="UniProtKB-UniRule"/>
</dbReference>
<proteinExistence type="inferred from homology"/>
<feature type="region of interest" description="Disordered" evidence="9">
    <location>
        <begin position="901"/>
        <end position="993"/>
    </location>
</feature>
<dbReference type="SUPFAM" id="SSF55271">
    <property type="entry name" value="DNA repair protein MutS, domain I"/>
    <property type="match status" value="1"/>
</dbReference>
<dbReference type="Gene3D" id="3.40.1170.10">
    <property type="entry name" value="DNA repair protein MutS, domain I"/>
    <property type="match status" value="1"/>
</dbReference>
<dbReference type="InterPro" id="IPR007695">
    <property type="entry name" value="DNA_mismatch_repair_MutS-lik_N"/>
</dbReference>
<dbReference type="PANTHER" id="PTHR11361:SF34">
    <property type="entry name" value="DNA MISMATCH REPAIR PROTEIN MSH1, MITOCHONDRIAL"/>
    <property type="match status" value="1"/>
</dbReference>
<protein>
    <recommendedName>
        <fullName evidence="7">DNA mismatch repair protein MutS</fullName>
    </recommendedName>
</protein>
<accession>A0ABD5UV99</accession>
<evidence type="ECO:0000256" key="1">
    <source>
        <dbReference type="ARBA" id="ARBA00006271"/>
    </source>
</evidence>
<keyword evidence="4 7" id="KW-0067">ATP-binding</keyword>
<dbReference type="InterPro" id="IPR027417">
    <property type="entry name" value="P-loop_NTPase"/>
</dbReference>
<dbReference type="InterPro" id="IPR045076">
    <property type="entry name" value="MutS"/>
</dbReference>
<dbReference type="InterPro" id="IPR017261">
    <property type="entry name" value="DNA_mismatch_repair_MutS/MSH"/>
</dbReference>
<dbReference type="Pfam" id="PF00488">
    <property type="entry name" value="MutS_V"/>
    <property type="match status" value="1"/>
</dbReference>
<dbReference type="Pfam" id="PF05192">
    <property type="entry name" value="MutS_III"/>
    <property type="match status" value="1"/>
</dbReference>
<feature type="compositionally biased region" description="Basic and acidic residues" evidence="9">
    <location>
        <begin position="937"/>
        <end position="959"/>
    </location>
</feature>
<dbReference type="Pfam" id="PF01624">
    <property type="entry name" value="MutS_I"/>
    <property type="match status" value="1"/>
</dbReference>
<dbReference type="NCBIfam" id="NF003810">
    <property type="entry name" value="PRK05399.1"/>
    <property type="match status" value="1"/>
</dbReference>
<evidence type="ECO:0000256" key="7">
    <source>
        <dbReference type="HAMAP-Rule" id="MF_00096"/>
    </source>
</evidence>
<reference evidence="11 12" key="1">
    <citation type="journal article" date="2019" name="Int. J. Syst. Evol. Microbiol.">
        <title>The Global Catalogue of Microorganisms (GCM) 10K type strain sequencing project: providing services to taxonomists for standard genome sequencing and annotation.</title>
        <authorList>
            <consortium name="The Broad Institute Genomics Platform"/>
            <consortium name="The Broad Institute Genome Sequencing Center for Infectious Disease"/>
            <person name="Wu L."/>
            <person name="Ma J."/>
        </authorList>
    </citation>
    <scope>NUCLEOTIDE SEQUENCE [LARGE SCALE GENOMIC DNA]</scope>
    <source>
        <strain evidence="11 12">SKJ47</strain>
    </source>
</reference>